<dbReference type="SUPFAM" id="SSF52113">
    <property type="entry name" value="BRCT domain"/>
    <property type="match status" value="1"/>
</dbReference>
<dbReference type="RefSeq" id="WP_151574809.1">
    <property type="nucleotide sequence ID" value="NZ_WBOT01000004.1"/>
</dbReference>
<dbReference type="InterPro" id="IPR036420">
    <property type="entry name" value="BRCT_dom_sf"/>
</dbReference>
<dbReference type="InterPro" id="IPR001357">
    <property type="entry name" value="BRCT_dom"/>
</dbReference>
<dbReference type="GO" id="GO:0003676">
    <property type="term" value="F:nucleic acid binding"/>
    <property type="evidence" value="ECO:0007669"/>
    <property type="project" value="InterPro"/>
</dbReference>
<dbReference type="Gene3D" id="3.40.50.10190">
    <property type="entry name" value="BRCT domain"/>
    <property type="match status" value="1"/>
</dbReference>
<proteinExistence type="predicted"/>
<sequence length="327" mass="36265">MDFIAIDFEIANNRLDSACSIGMAFVENNSIIDEKYYLIQPPTLFMDPGMVRVHGITEDDVRNAPTFDEVWKEIQQYFQGEHLIIAHNAQFDMSVLKNCLLTHKLDIPEFTYACSIPISSCALGRERVSGSLKDRAERFGVQLDQHHHALSDAITCAQLVINCVKAKRRKSLETFLSTYRSVSLKSFSELKHQTTFGKKTAAPAKKRFASAPAISSITTSKTEFDEQHPLYGKHVVFTGELAGMDRAEAMQQVVDHGGLLKSGVTKQTSYLVVGTQDKTLVGSAGVSSKEKKAAALQAEGLPIEVINEEQFRQLVDGLMSLSFKQSQ</sequence>
<organism evidence="2 3">
    <name type="scientific">Bacillus mesophilum</name>
    <dbReference type="NCBI Taxonomy" id="1071718"/>
    <lineage>
        <taxon>Bacteria</taxon>
        <taxon>Bacillati</taxon>
        <taxon>Bacillota</taxon>
        <taxon>Bacilli</taxon>
        <taxon>Bacillales</taxon>
        <taxon>Bacillaceae</taxon>
        <taxon>Bacillus</taxon>
    </lineage>
</organism>
<keyword evidence="2" id="KW-0378">Hydrolase</keyword>
<dbReference type="GO" id="GO:0008408">
    <property type="term" value="F:3'-5' exonuclease activity"/>
    <property type="evidence" value="ECO:0007669"/>
    <property type="project" value="TreeGrafter"/>
</dbReference>
<name>A0A7V7UUT4_9BACI</name>
<gene>
    <name evidence="2" type="ORF">F7732_14915</name>
</gene>
<dbReference type="SMART" id="SM00479">
    <property type="entry name" value="EXOIII"/>
    <property type="match status" value="1"/>
</dbReference>
<dbReference type="PANTHER" id="PTHR30231">
    <property type="entry name" value="DNA POLYMERASE III SUBUNIT EPSILON"/>
    <property type="match status" value="1"/>
</dbReference>
<dbReference type="GO" id="GO:0005829">
    <property type="term" value="C:cytosol"/>
    <property type="evidence" value="ECO:0007669"/>
    <property type="project" value="TreeGrafter"/>
</dbReference>
<dbReference type="Gene3D" id="3.30.420.10">
    <property type="entry name" value="Ribonuclease H-like superfamily/Ribonuclease H"/>
    <property type="match status" value="1"/>
</dbReference>
<reference evidence="2 3" key="1">
    <citation type="journal article" date="2014" name="Arch. Microbiol.">
        <title>Bacillus mesophilum sp. nov., strain IITR-54T, a novel 4-chlorobiphenyl dechlorinating bacterium.</title>
        <authorList>
            <person name="Manickam N."/>
            <person name="Singh N.K."/>
            <person name="Bajaj A."/>
            <person name="Kumar R.M."/>
            <person name="Kaur G."/>
            <person name="Kaur N."/>
            <person name="Bala M."/>
            <person name="Kumar A."/>
            <person name="Mayilraj S."/>
        </authorList>
    </citation>
    <scope>NUCLEOTIDE SEQUENCE [LARGE SCALE GENOMIC DNA]</scope>
    <source>
        <strain evidence="2 3">IITR-54</strain>
    </source>
</reference>
<dbReference type="Pfam" id="PF00533">
    <property type="entry name" value="BRCT"/>
    <property type="match status" value="1"/>
</dbReference>
<dbReference type="Pfam" id="PF00929">
    <property type="entry name" value="RNase_T"/>
    <property type="match status" value="1"/>
</dbReference>
<dbReference type="EMBL" id="WBOT01000004">
    <property type="protein sequence ID" value="KAB2331949.1"/>
    <property type="molecule type" value="Genomic_DNA"/>
</dbReference>
<dbReference type="InterPro" id="IPR013520">
    <property type="entry name" value="Ribonucl_H"/>
</dbReference>
<evidence type="ECO:0000313" key="3">
    <source>
        <dbReference type="Proteomes" id="UP000441354"/>
    </source>
</evidence>
<dbReference type="PANTHER" id="PTHR30231:SF42">
    <property type="entry name" value="EXONUCLEASE"/>
    <property type="match status" value="1"/>
</dbReference>
<feature type="domain" description="BRCT" evidence="1">
    <location>
        <begin position="225"/>
        <end position="309"/>
    </location>
</feature>
<evidence type="ECO:0000259" key="1">
    <source>
        <dbReference type="PROSITE" id="PS50172"/>
    </source>
</evidence>
<keyword evidence="2" id="KW-0269">Exonuclease</keyword>
<dbReference type="SUPFAM" id="SSF53098">
    <property type="entry name" value="Ribonuclease H-like"/>
    <property type="match status" value="1"/>
</dbReference>
<keyword evidence="2" id="KW-0540">Nuclease</keyword>
<dbReference type="InterPro" id="IPR012337">
    <property type="entry name" value="RNaseH-like_sf"/>
</dbReference>
<evidence type="ECO:0000313" key="2">
    <source>
        <dbReference type="EMBL" id="KAB2331949.1"/>
    </source>
</evidence>
<accession>A0A7V7UUT4</accession>
<dbReference type="InterPro" id="IPR036397">
    <property type="entry name" value="RNaseH_sf"/>
</dbReference>
<protein>
    <submittedName>
        <fullName evidence="2">Exonuclease</fullName>
    </submittedName>
</protein>
<dbReference type="PROSITE" id="PS50172">
    <property type="entry name" value="BRCT"/>
    <property type="match status" value="1"/>
</dbReference>
<dbReference type="OrthoDB" id="9803913at2"/>
<dbReference type="AlphaFoldDB" id="A0A7V7UUT4"/>
<dbReference type="CDD" id="cd17748">
    <property type="entry name" value="BRCT_DNA_ligase_like"/>
    <property type="match status" value="1"/>
</dbReference>
<comment type="caution">
    <text evidence="2">The sequence shown here is derived from an EMBL/GenBank/DDBJ whole genome shotgun (WGS) entry which is preliminary data.</text>
</comment>
<keyword evidence="3" id="KW-1185">Reference proteome</keyword>
<dbReference type="CDD" id="cd06130">
    <property type="entry name" value="DNA_pol_III_epsilon_like"/>
    <property type="match status" value="1"/>
</dbReference>
<dbReference type="Proteomes" id="UP000441354">
    <property type="component" value="Unassembled WGS sequence"/>
</dbReference>